<organism evidence="1 2">
    <name type="scientific">Coptis chinensis</name>
    <dbReference type="NCBI Taxonomy" id="261450"/>
    <lineage>
        <taxon>Eukaryota</taxon>
        <taxon>Viridiplantae</taxon>
        <taxon>Streptophyta</taxon>
        <taxon>Embryophyta</taxon>
        <taxon>Tracheophyta</taxon>
        <taxon>Spermatophyta</taxon>
        <taxon>Magnoliopsida</taxon>
        <taxon>Ranunculales</taxon>
        <taxon>Ranunculaceae</taxon>
        <taxon>Coptidoideae</taxon>
        <taxon>Coptis</taxon>
    </lineage>
</organism>
<comment type="caution">
    <text evidence="1">The sequence shown here is derived from an EMBL/GenBank/DDBJ whole genome shotgun (WGS) entry which is preliminary data.</text>
</comment>
<dbReference type="Proteomes" id="UP000631114">
    <property type="component" value="Unassembled WGS sequence"/>
</dbReference>
<dbReference type="PANTHER" id="PTHR36750">
    <property type="entry name" value="SEC-C MOTIF PROTEIN"/>
    <property type="match status" value="1"/>
</dbReference>
<evidence type="ECO:0000313" key="2">
    <source>
        <dbReference type="Proteomes" id="UP000631114"/>
    </source>
</evidence>
<sequence length="437" mass="49188">MKFTLLSILISYLGNSGDDGHHWMRTSRMLWSLLVKKQEYKMRNQDGARPSHILGGLCRGCNTIQDVENALSKFMWAKEAQKKIEKLQAEGKSIPTSFSEDENVGMLRISRLGVDLKIQKLMGSTPMDLARSNLAKSGQISRNALCPCGSKKRYKRCFTAATLEFSQPDNEDRKAKALAAATTELERLFNKQDFGRMKVIGQFNLGFIIGRLDQDLFIIDQVGLNGWQQASGALGSAVGALLDPRPFFKRVLERRKKSPKGQGQAQIKHSSSCGEVWTEYDEMSKESIREVAGKKAYTAKSFLDLLRFVAPKMMHYAEGHFSHGIAEDLDDPKYSHYKYWSNSGLILWRQNFDGIVKVKESKENFVPETRAEFIDLINQIVKGGYGISFAKERENRAYMEGPVHCIHSKANAEGKGLKTTLGETELRPIDADPTVFV</sequence>
<evidence type="ECO:0000313" key="1">
    <source>
        <dbReference type="EMBL" id="KAF9587320.1"/>
    </source>
</evidence>
<dbReference type="OrthoDB" id="190846at2759"/>
<dbReference type="SUPFAM" id="SSF103642">
    <property type="entry name" value="Sec-C motif"/>
    <property type="match status" value="1"/>
</dbReference>
<name>A0A835LAL6_9MAGN</name>
<proteinExistence type="predicted"/>
<reference evidence="1 2" key="1">
    <citation type="submission" date="2020-10" db="EMBL/GenBank/DDBJ databases">
        <title>The Coptis chinensis genome and diversification of protoberbering-type alkaloids.</title>
        <authorList>
            <person name="Wang B."/>
            <person name="Shu S."/>
            <person name="Song C."/>
            <person name="Liu Y."/>
        </authorList>
    </citation>
    <scope>NUCLEOTIDE SEQUENCE [LARGE SCALE GENOMIC DNA]</scope>
    <source>
        <strain evidence="1">HL-2020</strain>
        <tissue evidence="1">Leaf</tissue>
    </source>
</reference>
<dbReference type="Gene3D" id="3.10.450.50">
    <property type="match status" value="1"/>
</dbReference>
<protein>
    <submittedName>
        <fullName evidence="1">Uncharacterized protein</fullName>
    </submittedName>
</protein>
<accession>A0A835LAL6</accession>
<dbReference type="PANTHER" id="PTHR36750:SF1">
    <property type="entry name" value="SEC-C MOTIF PROTEIN"/>
    <property type="match status" value="1"/>
</dbReference>
<dbReference type="InterPro" id="IPR004027">
    <property type="entry name" value="SEC_C_motif"/>
</dbReference>
<dbReference type="AlphaFoldDB" id="A0A835LAL6"/>
<dbReference type="Pfam" id="PF02810">
    <property type="entry name" value="SEC-C"/>
    <property type="match status" value="1"/>
</dbReference>
<dbReference type="EMBL" id="JADFTS010000009">
    <property type="protein sequence ID" value="KAF9587320.1"/>
    <property type="molecule type" value="Genomic_DNA"/>
</dbReference>
<gene>
    <name evidence="1" type="ORF">IFM89_001068</name>
</gene>
<keyword evidence="2" id="KW-1185">Reference proteome</keyword>